<sequence>MTTHKHTQKCYSICTVASYALDNIIILHVEQTLQATMVEPIDTHLLFHVLLRLQLICLFLVLLSCLSVEGGLRAVAMEEMNGDGGRDEPW</sequence>
<keyword evidence="3" id="KW-1185">Reference proteome</keyword>
<dbReference type="Proteomes" id="UP000008311">
    <property type="component" value="Unassembled WGS sequence"/>
</dbReference>
<keyword evidence="1" id="KW-0812">Transmembrane</keyword>
<name>B9RBE6_RICCO</name>
<evidence type="ECO:0000256" key="1">
    <source>
        <dbReference type="SAM" id="Phobius"/>
    </source>
</evidence>
<evidence type="ECO:0000313" key="2">
    <source>
        <dbReference type="EMBL" id="EEF50867.1"/>
    </source>
</evidence>
<protein>
    <submittedName>
        <fullName evidence="2">Uncharacterized protein</fullName>
    </submittedName>
</protein>
<dbReference type="InParanoid" id="B9RBE6"/>
<evidence type="ECO:0000313" key="3">
    <source>
        <dbReference type="Proteomes" id="UP000008311"/>
    </source>
</evidence>
<organism evidence="2 3">
    <name type="scientific">Ricinus communis</name>
    <name type="common">Castor bean</name>
    <dbReference type="NCBI Taxonomy" id="3988"/>
    <lineage>
        <taxon>Eukaryota</taxon>
        <taxon>Viridiplantae</taxon>
        <taxon>Streptophyta</taxon>
        <taxon>Embryophyta</taxon>
        <taxon>Tracheophyta</taxon>
        <taxon>Spermatophyta</taxon>
        <taxon>Magnoliopsida</taxon>
        <taxon>eudicotyledons</taxon>
        <taxon>Gunneridae</taxon>
        <taxon>Pentapetalae</taxon>
        <taxon>rosids</taxon>
        <taxon>fabids</taxon>
        <taxon>Malpighiales</taxon>
        <taxon>Euphorbiaceae</taxon>
        <taxon>Acalyphoideae</taxon>
        <taxon>Acalypheae</taxon>
        <taxon>Ricinus</taxon>
    </lineage>
</organism>
<reference evidence="3" key="1">
    <citation type="journal article" date="2010" name="Nat. Biotechnol.">
        <title>Draft genome sequence of the oilseed species Ricinus communis.</title>
        <authorList>
            <person name="Chan A.P."/>
            <person name="Crabtree J."/>
            <person name="Zhao Q."/>
            <person name="Lorenzi H."/>
            <person name="Orvis J."/>
            <person name="Puiu D."/>
            <person name="Melake-Berhan A."/>
            <person name="Jones K.M."/>
            <person name="Redman J."/>
            <person name="Chen G."/>
            <person name="Cahoon E.B."/>
            <person name="Gedil M."/>
            <person name="Stanke M."/>
            <person name="Haas B.J."/>
            <person name="Wortman J.R."/>
            <person name="Fraser-Liggett C.M."/>
            <person name="Ravel J."/>
            <person name="Rabinowicz P.D."/>
        </authorList>
    </citation>
    <scope>NUCLEOTIDE SEQUENCE [LARGE SCALE GENOMIC DNA]</scope>
    <source>
        <strain evidence="3">cv. Hale</strain>
    </source>
</reference>
<gene>
    <name evidence="2" type="ORF">RCOM_1675070</name>
</gene>
<feature type="transmembrane region" description="Helical" evidence="1">
    <location>
        <begin position="45"/>
        <end position="68"/>
    </location>
</feature>
<keyword evidence="1" id="KW-0472">Membrane</keyword>
<dbReference type="AlphaFoldDB" id="B9RBE6"/>
<dbReference type="EMBL" id="EQ973774">
    <property type="protein sequence ID" value="EEF50867.1"/>
    <property type="molecule type" value="Genomic_DNA"/>
</dbReference>
<keyword evidence="1" id="KW-1133">Transmembrane helix</keyword>
<accession>B9RBE6</accession>
<proteinExistence type="predicted"/>